<dbReference type="PANTHER" id="PTHR37781">
    <property type="entry name" value="TFIIH COMPLEX SUBUNIT"/>
    <property type="match status" value="1"/>
</dbReference>
<feature type="region of interest" description="Disordered" evidence="1">
    <location>
        <begin position="1"/>
        <end position="75"/>
    </location>
</feature>
<feature type="compositionally biased region" description="Acidic residues" evidence="1">
    <location>
        <begin position="10"/>
        <end position="21"/>
    </location>
</feature>
<dbReference type="AlphaFoldDB" id="A0A8J8VZW1"/>
<feature type="region of interest" description="Disordered" evidence="1">
    <location>
        <begin position="220"/>
        <end position="246"/>
    </location>
</feature>
<dbReference type="Proteomes" id="UP000631181">
    <property type="component" value="Unassembled WGS sequence"/>
</dbReference>
<sequence>MPPVPREDPTVDSDSDVEFEDVPIQPPQPQQKIPSSLDQPSEHAESVSANIPWTPELHIPEQRETPVASGSDAERQLRGRLSIAIDRINTRQMKARIGMDAMNTQAGLTRYTSIQQLADDIEGTADMLWESATPSIQVEGLITLAGILERSLNTYNFDPIPTLTLLNKLDYYFIALMQGEHPVSHHKLPGASPDHPLVTQTQKVRIRSIAEITRSNLFAMMPGPREDDMNEDDDDADEKDDWEEPEMPVWMMQASKVYERVLMLLGDQGDPNETGGFNEYD</sequence>
<gene>
    <name evidence="2" type="ORF">PECM_000474</name>
</gene>
<evidence type="ECO:0000313" key="2">
    <source>
        <dbReference type="EMBL" id="KAF7713860.1"/>
    </source>
</evidence>
<dbReference type="InterPro" id="IPR031349">
    <property type="entry name" value="Tfb6"/>
</dbReference>
<feature type="compositionally biased region" description="Acidic residues" evidence="1">
    <location>
        <begin position="228"/>
        <end position="246"/>
    </location>
</feature>
<name>A0A8J8VZW1_9EURO</name>
<keyword evidence="3" id="KW-1185">Reference proteome</keyword>
<accession>A0A8J8VZW1</accession>
<dbReference type="EMBL" id="WIWV01000103">
    <property type="protein sequence ID" value="KAF7713860.1"/>
    <property type="molecule type" value="Genomic_DNA"/>
</dbReference>
<organism evidence="2 3">
    <name type="scientific">Penicillium ucsense</name>
    <dbReference type="NCBI Taxonomy" id="2839758"/>
    <lineage>
        <taxon>Eukaryota</taxon>
        <taxon>Fungi</taxon>
        <taxon>Dikarya</taxon>
        <taxon>Ascomycota</taxon>
        <taxon>Pezizomycotina</taxon>
        <taxon>Eurotiomycetes</taxon>
        <taxon>Eurotiomycetidae</taxon>
        <taxon>Eurotiales</taxon>
        <taxon>Aspergillaceae</taxon>
        <taxon>Penicillium</taxon>
    </lineage>
</organism>
<dbReference type="PANTHER" id="PTHR37781:SF1">
    <property type="entry name" value="ADR380WP"/>
    <property type="match status" value="1"/>
</dbReference>
<dbReference type="OrthoDB" id="2567806at2759"/>
<evidence type="ECO:0000256" key="1">
    <source>
        <dbReference type="SAM" id="MobiDB-lite"/>
    </source>
</evidence>
<comment type="caution">
    <text evidence="2">The sequence shown here is derived from an EMBL/GenBank/DDBJ whole genome shotgun (WGS) entry which is preliminary data.</text>
</comment>
<dbReference type="GO" id="GO:0005675">
    <property type="term" value="C:transcription factor TFIIH holo complex"/>
    <property type="evidence" value="ECO:0007669"/>
    <property type="project" value="TreeGrafter"/>
</dbReference>
<dbReference type="Pfam" id="PF17110">
    <property type="entry name" value="TFB6"/>
    <property type="match status" value="1"/>
</dbReference>
<reference evidence="2" key="1">
    <citation type="journal article" date="2020" name="Front. Microbiol.">
        <title>Gene regulatory networks of Penicillium echinulatum 2HH and Penicillium oxalicum 114-2 inferred by a computational biology approach.</title>
        <authorList>
            <person name="Lenz A.R."/>
            <person name="Galan-Vasquez E."/>
            <person name="Balbinot E."/>
            <person name="De Abreu F.P."/>
            <person name="De Oliveira N.S."/>
            <person name="Da Rosa L.O."/>
            <person name="De Avila E Silva S."/>
            <person name="Camassola M."/>
            <person name="Dillon A.J.P."/>
            <person name="Perez-Rueda E."/>
        </authorList>
    </citation>
    <scope>NUCLEOTIDE SEQUENCE</scope>
    <source>
        <strain evidence="2">S1M29</strain>
    </source>
</reference>
<evidence type="ECO:0000313" key="3">
    <source>
        <dbReference type="Proteomes" id="UP000631181"/>
    </source>
</evidence>
<protein>
    <submittedName>
        <fullName evidence="2">Uncharacterized protein</fullName>
    </submittedName>
</protein>
<proteinExistence type="predicted"/>